<feature type="chain" id="PRO_5012633712" evidence="1">
    <location>
        <begin position="26"/>
        <end position="107"/>
    </location>
</feature>
<dbReference type="AlphaFoldDB" id="A0A1J0WLA6"/>
<keyword evidence="2" id="KW-0378">Hydrolase</keyword>
<dbReference type="EMBL" id="CP018076">
    <property type="protein sequence ID" value="APE45069.1"/>
    <property type="molecule type" value="Genomic_DNA"/>
</dbReference>
<dbReference type="STRING" id="1917485.BOO69_17855"/>
<name>A0A1J0WLA6_9RHOB</name>
<sequence>MIMKPVISTLSLAAVLGLSATLANAQDDGTQDVCMPAAEMKASLVDWYGETPVSEPSAKGEQMWASDRSGTWTMVKLLADGSACVIAQGENWMAGAESPKQLAMLNR</sequence>
<keyword evidence="1" id="KW-0732">Signal</keyword>
<evidence type="ECO:0000256" key="1">
    <source>
        <dbReference type="SAM" id="SignalP"/>
    </source>
</evidence>
<accession>A0A1J0WLA6</accession>
<dbReference type="KEGG" id="suam:BOO69_17855"/>
<dbReference type="Proteomes" id="UP000181897">
    <property type="component" value="Chromosome"/>
</dbReference>
<feature type="signal peptide" evidence="1">
    <location>
        <begin position="1"/>
        <end position="25"/>
    </location>
</feature>
<dbReference type="GO" id="GO:0016787">
    <property type="term" value="F:hydrolase activity"/>
    <property type="evidence" value="ECO:0007669"/>
    <property type="project" value="UniProtKB-KW"/>
</dbReference>
<evidence type="ECO:0000313" key="2">
    <source>
        <dbReference type="EMBL" id="APE45069.1"/>
    </source>
</evidence>
<keyword evidence="3" id="KW-1185">Reference proteome</keyword>
<evidence type="ECO:0000313" key="3">
    <source>
        <dbReference type="Proteomes" id="UP000181897"/>
    </source>
</evidence>
<organism evidence="2 3">
    <name type="scientific">Sulfitobacter alexandrii</name>
    <dbReference type="NCBI Taxonomy" id="1917485"/>
    <lineage>
        <taxon>Bacteria</taxon>
        <taxon>Pseudomonadati</taxon>
        <taxon>Pseudomonadota</taxon>
        <taxon>Alphaproteobacteria</taxon>
        <taxon>Rhodobacterales</taxon>
        <taxon>Roseobacteraceae</taxon>
        <taxon>Sulfitobacter</taxon>
    </lineage>
</organism>
<proteinExistence type="predicted"/>
<protein>
    <submittedName>
        <fullName evidence="2">S-adenosyl-L-homocysteine hydrolase</fullName>
    </submittedName>
</protein>
<gene>
    <name evidence="2" type="ORF">BOO69_17855</name>
</gene>
<reference evidence="2 3" key="1">
    <citation type="submission" date="2016-11" db="EMBL/GenBank/DDBJ databases">
        <title>Complete genome sequence of Sulfitobacter sp. AM1-D1, a toxic bacteria associated with marine dinoflagellate Alexandrium minutum in East China Sea.</title>
        <authorList>
            <person name="Yang Q."/>
            <person name="Zhang X."/>
            <person name="Tian X."/>
        </authorList>
    </citation>
    <scope>NUCLEOTIDE SEQUENCE [LARGE SCALE GENOMIC DNA]</scope>
    <source>
        <strain evidence="2 3">AM1-D1</strain>
    </source>
</reference>